<dbReference type="PANTHER" id="PTHR30093">
    <property type="entry name" value="GENERAL SECRETION PATHWAY PROTEIN G"/>
    <property type="match status" value="1"/>
</dbReference>
<evidence type="ECO:0000256" key="2">
    <source>
        <dbReference type="ARBA" id="ARBA00022481"/>
    </source>
</evidence>
<feature type="transmembrane region" description="Helical" evidence="6">
    <location>
        <begin position="12"/>
        <end position="33"/>
    </location>
</feature>
<dbReference type="AlphaFoldDB" id="A0A2H0UV87"/>
<keyword evidence="3 6" id="KW-0812">Transmembrane</keyword>
<sequence>MTKRKGFTLIELLIVIAIIGILAAALLVSLGGARQAGRDARRIGDVRQVQSALELYFNKCGHYPGGAACIDAGNPTPGAYTDPNDWTVLTSAITGASVGVSNLPKDPNSTDRNYQYGVDTSPGIGRQKYTIGAWLESDNQALKDDIDGTSNGVLCGATPETNPNWYYCVSL</sequence>
<dbReference type="InterPro" id="IPR000983">
    <property type="entry name" value="Bac_GSPG_pilin"/>
</dbReference>
<organism evidence="7 8">
    <name type="scientific">Candidatus Harrisonbacteria bacterium CG10_big_fil_rev_8_21_14_0_10_40_38</name>
    <dbReference type="NCBI Taxonomy" id="1974583"/>
    <lineage>
        <taxon>Bacteria</taxon>
        <taxon>Candidatus Harrisoniibacteriota</taxon>
    </lineage>
</organism>
<accession>A0A2H0UV87</accession>
<proteinExistence type="predicted"/>
<evidence type="ECO:0000256" key="5">
    <source>
        <dbReference type="ARBA" id="ARBA00023136"/>
    </source>
</evidence>
<dbReference type="EMBL" id="PFAZ01000001">
    <property type="protein sequence ID" value="PIR89576.1"/>
    <property type="molecule type" value="Genomic_DNA"/>
</dbReference>
<keyword evidence="2" id="KW-0488">Methylation</keyword>
<dbReference type="NCBIfam" id="TIGR02532">
    <property type="entry name" value="IV_pilin_GFxxxE"/>
    <property type="match status" value="1"/>
</dbReference>
<dbReference type="InterPro" id="IPR012902">
    <property type="entry name" value="N_methyl_site"/>
</dbReference>
<dbReference type="Pfam" id="PF07963">
    <property type="entry name" value="N_methyl"/>
    <property type="match status" value="1"/>
</dbReference>
<dbReference type="PANTHER" id="PTHR30093:SF44">
    <property type="entry name" value="TYPE II SECRETION SYSTEM CORE PROTEIN G"/>
    <property type="match status" value="1"/>
</dbReference>
<dbReference type="InterPro" id="IPR045584">
    <property type="entry name" value="Pilin-like"/>
</dbReference>
<comment type="caution">
    <text evidence="7">The sequence shown here is derived from an EMBL/GenBank/DDBJ whole genome shotgun (WGS) entry which is preliminary data.</text>
</comment>
<dbReference type="PRINTS" id="PR00813">
    <property type="entry name" value="BCTERIALGSPG"/>
</dbReference>
<evidence type="ECO:0000256" key="4">
    <source>
        <dbReference type="ARBA" id="ARBA00022989"/>
    </source>
</evidence>
<comment type="subcellular location">
    <subcellularLocation>
        <location evidence="1">Membrane</location>
        <topology evidence="1">Single-pass membrane protein</topology>
    </subcellularLocation>
</comment>
<dbReference type="Gene3D" id="3.30.700.10">
    <property type="entry name" value="Glycoprotein, Type 4 Pilin"/>
    <property type="match status" value="1"/>
</dbReference>
<dbReference type="Proteomes" id="UP000231157">
    <property type="component" value="Unassembled WGS sequence"/>
</dbReference>
<reference evidence="8" key="1">
    <citation type="submission" date="2017-09" db="EMBL/GenBank/DDBJ databases">
        <title>Depth-based differentiation of microbial function through sediment-hosted aquifers and enrichment of novel symbionts in the deep terrestrial subsurface.</title>
        <authorList>
            <person name="Probst A.J."/>
            <person name="Ladd B."/>
            <person name="Jarett J.K."/>
            <person name="Geller-Mcgrath D.E."/>
            <person name="Sieber C.M.K."/>
            <person name="Emerson J.B."/>
            <person name="Anantharaman K."/>
            <person name="Thomas B.C."/>
            <person name="Malmstrom R."/>
            <person name="Stieglmeier M."/>
            <person name="Klingl A."/>
            <person name="Woyke T."/>
            <person name="Ryan C.M."/>
            <person name="Banfield J.F."/>
        </authorList>
    </citation>
    <scope>NUCLEOTIDE SEQUENCE [LARGE SCALE GENOMIC DNA]</scope>
</reference>
<dbReference type="GO" id="GO:0016020">
    <property type="term" value="C:membrane"/>
    <property type="evidence" value="ECO:0007669"/>
    <property type="project" value="UniProtKB-SubCell"/>
</dbReference>
<keyword evidence="5 6" id="KW-0472">Membrane</keyword>
<protein>
    <recommendedName>
        <fullName evidence="9">Type II secretion system protein GspG C-terminal domain-containing protein</fullName>
    </recommendedName>
</protein>
<evidence type="ECO:0000256" key="1">
    <source>
        <dbReference type="ARBA" id="ARBA00004167"/>
    </source>
</evidence>
<gene>
    <name evidence="7" type="ORF">COU07_01620</name>
</gene>
<dbReference type="SUPFAM" id="SSF54523">
    <property type="entry name" value="Pili subunits"/>
    <property type="match status" value="1"/>
</dbReference>
<dbReference type="GO" id="GO:0015627">
    <property type="term" value="C:type II protein secretion system complex"/>
    <property type="evidence" value="ECO:0007669"/>
    <property type="project" value="InterPro"/>
</dbReference>
<evidence type="ECO:0000313" key="8">
    <source>
        <dbReference type="Proteomes" id="UP000231157"/>
    </source>
</evidence>
<evidence type="ECO:0000256" key="6">
    <source>
        <dbReference type="SAM" id="Phobius"/>
    </source>
</evidence>
<dbReference type="GO" id="GO:0015628">
    <property type="term" value="P:protein secretion by the type II secretion system"/>
    <property type="evidence" value="ECO:0007669"/>
    <property type="project" value="InterPro"/>
</dbReference>
<evidence type="ECO:0000256" key="3">
    <source>
        <dbReference type="ARBA" id="ARBA00022692"/>
    </source>
</evidence>
<evidence type="ECO:0000313" key="7">
    <source>
        <dbReference type="EMBL" id="PIR89576.1"/>
    </source>
</evidence>
<evidence type="ECO:0008006" key="9">
    <source>
        <dbReference type="Google" id="ProtNLM"/>
    </source>
</evidence>
<dbReference type="PROSITE" id="PS00409">
    <property type="entry name" value="PROKAR_NTER_METHYL"/>
    <property type="match status" value="1"/>
</dbReference>
<name>A0A2H0UV87_9BACT</name>
<keyword evidence="4 6" id="KW-1133">Transmembrane helix</keyword>